<evidence type="ECO:0000259" key="2">
    <source>
        <dbReference type="Pfam" id="PF04069"/>
    </source>
</evidence>
<dbReference type="InterPro" id="IPR007210">
    <property type="entry name" value="ABC_Gly_betaine_transp_sub-bd"/>
</dbReference>
<sequence length="353" mass="39491">MGRRNITLGAVFLTLLLGIFACQPTTSNRSSGENNTEEISTDLPGKGITVKSVRTTTLENHFQVQIVNKALQQLGYETPPPAEIPYTSMFLAIANGDLDYTSHHWEKIQTEIYQNSGGDEKLSKLGVIVQDLLQGYQIDKKTAEEYNLSDIGQLKDPEIAKLFDTDGNGKANLIGCDSGWACELVIQHHLEVYGLTDTVEQDNGKYVALMADTITRYREGKPVLFYTWTPHSLGSILKPGEDVVWLEVPYTDLPESQGNVSEADTTVNGKNFGFAVENLRIVANRKFVEVNPAASKLFELIKIPIEDINAQNKLVEEGEDSFEDIDRHVDEWIAKNQDVFDSWIEQAIESDYR</sequence>
<evidence type="ECO:0000256" key="1">
    <source>
        <dbReference type="SAM" id="SignalP"/>
    </source>
</evidence>
<comment type="caution">
    <text evidence="3">The sequence shown here is derived from an EMBL/GenBank/DDBJ whole genome shotgun (WGS) entry which is preliminary data.</text>
</comment>
<dbReference type="Pfam" id="PF04069">
    <property type="entry name" value="OpuAC"/>
    <property type="match status" value="1"/>
</dbReference>
<protein>
    <submittedName>
        <fullName evidence="3">Glycine betaine ABC transporter substrate-binding protein</fullName>
    </submittedName>
</protein>
<dbReference type="Gene3D" id="3.40.190.10">
    <property type="entry name" value="Periplasmic binding protein-like II"/>
    <property type="match status" value="1"/>
</dbReference>
<reference evidence="3" key="1">
    <citation type="submission" date="2016-10" db="EMBL/GenBank/DDBJ databases">
        <title>CRISPR-Cas defence system in Roseofilum reptotaenium: evidence of a bacteriophage-cyanobacterium arms race in the coral black band disease.</title>
        <authorList>
            <person name="Buerger P."/>
            <person name="Wood-Charlson E.M."/>
            <person name="Weynberg K.D."/>
            <person name="Willis B."/>
            <person name="Van Oppen M.J."/>
        </authorList>
    </citation>
    <scope>NUCLEOTIDE SEQUENCE [LARGE SCALE GENOMIC DNA]</scope>
    <source>
        <strain evidence="3">AO1-A</strain>
    </source>
</reference>
<dbReference type="PROSITE" id="PS51257">
    <property type="entry name" value="PROKAR_LIPOPROTEIN"/>
    <property type="match status" value="1"/>
</dbReference>
<feature type="chain" id="PRO_5009887393" evidence="1">
    <location>
        <begin position="22"/>
        <end position="353"/>
    </location>
</feature>
<evidence type="ECO:0000313" key="3">
    <source>
        <dbReference type="EMBL" id="OJJ25264.1"/>
    </source>
</evidence>
<evidence type="ECO:0000313" key="4">
    <source>
        <dbReference type="Proteomes" id="UP000183940"/>
    </source>
</evidence>
<keyword evidence="4" id="KW-1185">Reference proteome</keyword>
<dbReference type="NCBIfam" id="NF008334">
    <property type="entry name" value="PRK11119.1"/>
    <property type="match status" value="1"/>
</dbReference>
<dbReference type="Proteomes" id="UP000183940">
    <property type="component" value="Unassembled WGS sequence"/>
</dbReference>
<name>A0A1L9QRG5_9CYAN</name>
<dbReference type="EMBL" id="MLAW01000019">
    <property type="protein sequence ID" value="OJJ25264.1"/>
    <property type="molecule type" value="Genomic_DNA"/>
</dbReference>
<dbReference type="Gene3D" id="3.40.190.100">
    <property type="entry name" value="Glycine betaine-binding periplasmic protein, domain 2"/>
    <property type="match status" value="1"/>
</dbReference>
<proteinExistence type="predicted"/>
<accession>A0A1L9QRG5</accession>
<feature type="domain" description="ABC-type glycine betaine transport system substrate-binding" evidence="2">
    <location>
        <begin position="59"/>
        <end position="335"/>
    </location>
</feature>
<dbReference type="GO" id="GO:0022857">
    <property type="term" value="F:transmembrane transporter activity"/>
    <property type="evidence" value="ECO:0007669"/>
    <property type="project" value="InterPro"/>
</dbReference>
<keyword evidence="1" id="KW-0732">Signal</keyword>
<dbReference type="STRING" id="1925591.BI308_12325"/>
<feature type="signal peptide" evidence="1">
    <location>
        <begin position="1"/>
        <end position="21"/>
    </location>
</feature>
<dbReference type="CDD" id="cd13638">
    <property type="entry name" value="PBP2_EcProx_like"/>
    <property type="match status" value="1"/>
</dbReference>
<dbReference type="SUPFAM" id="SSF53850">
    <property type="entry name" value="Periplasmic binding protein-like II"/>
    <property type="match status" value="1"/>
</dbReference>
<dbReference type="GO" id="GO:0043190">
    <property type="term" value="C:ATP-binding cassette (ABC) transporter complex"/>
    <property type="evidence" value="ECO:0007669"/>
    <property type="project" value="InterPro"/>
</dbReference>
<gene>
    <name evidence="3" type="ORF">BI308_12325</name>
</gene>
<dbReference type="AlphaFoldDB" id="A0A1L9QRG5"/>
<organism evidence="3 4">
    <name type="scientific">Roseofilum reptotaenium AO1-A</name>
    <dbReference type="NCBI Taxonomy" id="1925591"/>
    <lineage>
        <taxon>Bacteria</taxon>
        <taxon>Bacillati</taxon>
        <taxon>Cyanobacteriota</taxon>
        <taxon>Cyanophyceae</taxon>
        <taxon>Desertifilales</taxon>
        <taxon>Desertifilaceae</taxon>
        <taxon>Roseofilum</taxon>
    </lineage>
</organism>